<evidence type="ECO:0000256" key="6">
    <source>
        <dbReference type="ARBA" id="ARBA00050038"/>
    </source>
</evidence>
<dbReference type="PANTHER" id="PTHR17224">
    <property type="entry name" value="PEPTIDYL-TRNA HYDROLASE"/>
    <property type="match status" value="1"/>
</dbReference>
<dbReference type="CDD" id="cd00462">
    <property type="entry name" value="PTH"/>
    <property type="match status" value="1"/>
</dbReference>
<evidence type="ECO:0000256" key="8">
    <source>
        <dbReference type="RuleBase" id="RU000673"/>
    </source>
</evidence>
<keyword evidence="7" id="KW-0963">Cytoplasm</keyword>
<evidence type="ECO:0000313" key="10">
    <source>
        <dbReference type="EMBL" id="MCG6504167.1"/>
    </source>
</evidence>
<sequence>MDIKLIVGLGNPGSQYEHTRHNAGFWFLDELAHAWGVSFQSQKKYHGQAARAERPQGDIWLLKPDTFMNLSGQSVAPLAQFYKIRPDQILVAHDELDIPCGQTRFKIGGGNGGHNGLKDIQARLGTPDFYRLRLGIGHPGDRNLVTSFVLGKPPAAERELIERAVAKSLAAMPLILEGSRDEAVRFLHGKQPGFD</sequence>
<comment type="similarity">
    <text evidence="5 7 9">Belongs to the PTH family.</text>
</comment>
<feature type="binding site" evidence="7">
    <location>
        <position position="115"/>
    </location>
    <ligand>
        <name>tRNA</name>
        <dbReference type="ChEBI" id="CHEBI:17843"/>
    </ligand>
</feature>
<dbReference type="EC" id="3.1.1.29" evidence="1 7"/>
<dbReference type="PANTHER" id="PTHR17224:SF1">
    <property type="entry name" value="PEPTIDYL-TRNA HYDROLASE"/>
    <property type="match status" value="1"/>
</dbReference>
<comment type="subunit">
    <text evidence="7">Monomer.</text>
</comment>
<dbReference type="GO" id="GO:0004045">
    <property type="term" value="F:peptidyl-tRNA hydrolase activity"/>
    <property type="evidence" value="ECO:0007669"/>
    <property type="project" value="UniProtKB-EC"/>
</dbReference>
<evidence type="ECO:0000256" key="7">
    <source>
        <dbReference type="HAMAP-Rule" id="MF_00083"/>
    </source>
</evidence>
<dbReference type="NCBIfam" id="TIGR00447">
    <property type="entry name" value="pth"/>
    <property type="match status" value="1"/>
</dbReference>
<comment type="catalytic activity">
    <reaction evidence="7 8">
        <text>an N-acyl-L-alpha-aminoacyl-tRNA + H2O = an N-acyl-L-amino acid + a tRNA + H(+)</text>
        <dbReference type="Rhea" id="RHEA:54448"/>
        <dbReference type="Rhea" id="RHEA-COMP:10123"/>
        <dbReference type="Rhea" id="RHEA-COMP:13883"/>
        <dbReference type="ChEBI" id="CHEBI:15377"/>
        <dbReference type="ChEBI" id="CHEBI:15378"/>
        <dbReference type="ChEBI" id="CHEBI:59874"/>
        <dbReference type="ChEBI" id="CHEBI:78442"/>
        <dbReference type="ChEBI" id="CHEBI:138191"/>
        <dbReference type="EC" id="3.1.1.29"/>
    </reaction>
</comment>
<keyword evidence="4 7" id="KW-0694">RNA-binding</keyword>
<gene>
    <name evidence="7 10" type="primary">pth</name>
    <name evidence="10" type="ORF">MB824_06630</name>
</gene>
<evidence type="ECO:0000256" key="2">
    <source>
        <dbReference type="ARBA" id="ARBA00022555"/>
    </source>
</evidence>
<feature type="binding site" evidence="7">
    <location>
        <position position="67"/>
    </location>
    <ligand>
        <name>tRNA</name>
        <dbReference type="ChEBI" id="CHEBI:17843"/>
    </ligand>
</feature>
<dbReference type="InterPro" id="IPR018171">
    <property type="entry name" value="Pept_tRNA_hydro_CS"/>
</dbReference>
<dbReference type="SUPFAM" id="SSF53178">
    <property type="entry name" value="Peptidyl-tRNA hydrolase-like"/>
    <property type="match status" value="1"/>
</dbReference>
<comment type="subcellular location">
    <subcellularLocation>
        <location evidence="7">Cytoplasm</location>
    </subcellularLocation>
</comment>
<feature type="binding site" evidence="7">
    <location>
        <position position="16"/>
    </location>
    <ligand>
        <name>tRNA</name>
        <dbReference type="ChEBI" id="CHEBI:17843"/>
    </ligand>
</feature>
<proteinExistence type="inferred from homology"/>
<dbReference type="Proteomes" id="UP001298424">
    <property type="component" value="Unassembled WGS sequence"/>
</dbReference>
<dbReference type="Gene3D" id="3.40.50.1470">
    <property type="entry name" value="Peptidyl-tRNA hydrolase"/>
    <property type="match status" value="1"/>
</dbReference>
<dbReference type="Pfam" id="PF01195">
    <property type="entry name" value="Pept_tRNA_hydro"/>
    <property type="match status" value="1"/>
</dbReference>
<protein>
    <recommendedName>
        <fullName evidence="6 7">Peptidyl-tRNA hydrolase</fullName>
        <shortName evidence="7">Pth</shortName>
        <ecNumber evidence="1 7">3.1.1.29</ecNumber>
    </recommendedName>
</protein>
<feature type="active site" description="Proton acceptor" evidence="7">
    <location>
        <position position="21"/>
    </location>
</feature>
<comment type="function">
    <text evidence="7">Hydrolyzes ribosome-free peptidyl-tRNAs (with 1 or more amino acids incorporated), which drop off the ribosome during protein synthesis, or as a result of ribosome stalling.</text>
</comment>
<keyword evidence="3 7" id="KW-0378">Hydrolase</keyword>
<evidence type="ECO:0000256" key="3">
    <source>
        <dbReference type="ARBA" id="ARBA00022801"/>
    </source>
</evidence>
<reference evidence="10 11" key="1">
    <citation type="submission" date="2022-02" db="EMBL/GenBank/DDBJ databases">
        <title>Genome sequence data of Kingella unionensis sp. nov. strain CICC 24913 (CCUG 75125).</title>
        <authorList>
            <person name="Xiao M."/>
        </authorList>
    </citation>
    <scope>NUCLEOTIDE SEQUENCE [LARGE SCALE GENOMIC DNA]</scope>
    <source>
        <strain evidence="10 11">CICC 24913</strain>
    </source>
</reference>
<evidence type="ECO:0000256" key="4">
    <source>
        <dbReference type="ARBA" id="ARBA00022884"/>
    </source>
</evidence>
<evidence type="ECO:0000256" key="9">
    <source>
        <dbReference type="RuleBase" id="RU004320"/>
    </source>
</evidence>
<dbReference type="InterPro" id="IPR001328">
    <property type="entry name" value="Pept_tRNA_hydro"/>
</dbReference>
<dbReference type="InterPro" id="IPR036416">
    <property type="entry name" value="Pept_tRNA_hydro_sf"/>
</dbReference>
<feature type="site" description="Stabilizes the basic form of H active site to accept a proton" evidence="7">
    <location>
        <position position="94"/>
    </location>
</feature>
<comment type="caution">
    <text evidence="10">The sequence shown here is derived from an EMBL/GenBank/DDBJ whole genome shotgun (WGS) entry which is preliminary data.</text>
</comment>
<evidence type="ECO:0000256" key="5">
    <source>
        <dbReference type="ARBA" id="ARBA00038063"/>
    </source>
</evidence>
<dbReference type="PROSITE" id="PS01195">
    <property type="entry name" value="PEPT_TRNA_HYDROL_1"/>
    <property type="match status" value="1"/>
</dbReference>
<dbReference type="PROSITE" id="PS01196">
    <property type="entry name" value="PEPT_TRNA_HYDROL_2"/>
    <property type="match status" value="1"/>
</dbReference>
<keyword evidence="2 7" id="KW-0820">tRNA-binding</keyword>
<dbReference type="HAMAP" id="MF_00083">
    <property type="entry name" value="Pept_tRNA_hydro_bact"/>
    <property type="match status" value="1"/>
</dbReference>
<keyword evidence="11" id="KW-1185">Reference proteome</keyword>
<dbReference type="RefSeq" id="WP_238747319.1">
    <property type="nucleotide sequence ID" value="NZ_JAKOOW010000024.1"/>
</dbReference>
<dbReference type="EMBL" id="JAKOOW010000024">
    <property type="protein sequence ID" value="MCG6504167.1"/>
    <property type="molecule type" value="Genomic_DNA"/>
</dbReference>
<accession>A0ABS9NMZ1</accession>
<feature type="site" description="Discriminates between blocked and unblocked aminoacyl-tRNA" evidence="7">
    <location>
        <position position="11"/>
    </location>
</feature>
<organism evidence="10 11">
    <name type="scientific">Kingella pumchi</name>
    <dbReference type="NCBI Taxonomy" id="2779506"/>
    <lineage>
        <taxon>Bacteria</taxon>
        <taxon>Pseudomonadati</taxon>
        <taxon>Pseudomonadota</taxon>
        <taxon>Betaproteobacteria</taxon>
        <taxon>Neisseriales</taxon>
        <taxon>Neisseriaceae</taxon>
        <taxon>Kingella</taxon>
    </lineage>
</organism>
<evidence type="ECO:0000256" key="1">
    <source>
        <dbReference type="ARBA" id="ARBA00013260"/>
    </source>
</evidence>
<feature type="binding site" evidence="7">
    <location>
        <position position="69"/>
    </location>
    <ligand>
        <name>tRNA</name>
        <dbReference type="ChEBI" id="CHEBI:17843"/>
    </ligand>
</feature>
<evidence type="ECO:0000313" key="11">
    <source>
        <dbReference type="Proteomes" id="UP001298424"/>
    </source>
</evidence>
<name>A0ABS9NMZ1_9NEIS</name>
<comment type="function">
    <text evidence="7">Catalyzes the release of premature peptidyl moieties from peptidyl-tRNA molecules trapped in stalled 50S ribosomal subunits, and thus maintains levels of free tRNAs and 50S ribosomes.</text>
</comment>